<dbReference type="AlphaFoldDB" id="S8ENN2"/>
<dbReference type="InParanoid" id="S8ENN2"/>
<accession>S8ENN2</accession>
<dbReference type="OrthoDB" id="3027208at2759"/>
<name>S8ENN2_FOMSC</name>
<dbReference type="EMBL" id="KE504123">
    <property type="protein sequence ID" value="EPT05723.1"/>
    <property type="molecule type" value="Genomic_DNA"/>
</dbReference>
<protein>
    <recommendedName>
        <fullName evidence="3">BTB domain-containing protein</fullName>
    </recommendedName>
</protein>
<keyword evidence="2" id="KW-1185">Reference proteome</keyword>
<dbReference type="HOGENOM" id="CLU_2339113_0_0_1"/>
<proteinExistence type="predicted"/>
<evidence type="ECO:0008006" key="3">
    <source>
        <dbReference type="Google" id="ProtNLM"/>
    </source>
</evidence>
<dbReference type="Proteomes" id="UP000015241">
    <property type="component" value="Unassembled WGS sequence"/>
</dbReference>
<organism evidence="1 2">
    <name type="scientific">Fomitopsis schrenkii</name>
    <name type="common">Brown rot fungus</name>
    <dbReference type="NCBI Taxonomy" id="2126942"/>
    <lineage>
        <taxon>Eukaryota</taxon>
        <taxon>Fungi</taxon>
        <taxon>Dikarya</taxon>
        <taxon>Basidiomycota</taxon>
        <taxon>Agaricomycotina</taxon>
        <taxon>Agaricomycetes</taxon>
        <taxon>Polyporales</taxon>
        <taxon>Fomitopsis</taxon>
    </lineage>
</organism>
<sequence>SEQRPPKHDDEVWFKDGTIILIITSVAFRVYEGILCRESRVFRRRYGLNLLPDNVRKIDGCPATSLFHPAEDFRVLLRACSRHGSTLSKPNLPASIPI</sequence>
<reference evidence="1 2" key="1">
    <citation type="journal article" date="2012" name="Science">
        <title>The Paleozoic origin of enzymatic lignin decomposition reconstructed from 31 fungal genomes.</title>
        <authorList>
            <person name="Floudas D."/>
            <person name="Binder M."/>
            <person name="Riley R."/>
            <person name="Barry K."/>
            <person name="Blanchette R.A."/>
            <person name="Henrissat B."/>
            <person name="Martinez A.T."/>
            <person name="Otillar R."/>
            <person name="Spatafora J.W."/>
            <person name="Yadav J.S."/>
            <person name="Aerts A."/>
            <person name="Benoit I."/>
            <person name="Boyd A."/>
            <person name="Carlson A."/>
            <person name="Copeland A."/>
            <person name="Coutinho P.M."/>
            <person name="de Vries R.P."/>
            <person name="Ferreira P."/>
            <person name="Findley K."/>
            <person name="Foster B."/>
            <person name="Gaskell J."/>
            <person name="Glotzer D."/>
            <person name="Gorecki P."/>
            <person name="Heitman J."/>
            <person name="Hesse C."/>
            <person name="Hori C."/>
            <person name="Igarashi K."/>
            <person name="Jurgens J.A."/>
            <person name="Kallen N."/>
            <person name="Kersten P."/>
            <person name="Kohler A."/>
            <person name="Kuees U."/>
            <person name="Kumar T.K.A."/>
            <person name="Kuo A."/>
            <person name="LaButti K."/>
            <person name="Larrondo L.F."/>
            <person name="Lindquist E."/>
            <person name="Ling A."/>
            <person name="Lombard V."/>
            <person name="Lucas S."/>
            <person name="Lundell T."/>
            <person name="Martin R."/>
            <person name="McLaughlin D.J."/>
            <person name="Morgenstern I."/>
            <person name="Morin E."/>
            <person name="Murat C."/>
            <person name="Nagy L.G."/>
            <person name="Nolan M."/>
            <person name="Ohm R.A."/>
            <person name="Patyshakuliyeva A."/>
            <person name="Rokas A."/>
            <person name="Ruiz-Duenas F.J."/>
            <person name="Sabat G."/>
            <person name="Salamov A."/>
            <person name="Samejima M."/>
            <person name="Schmutz J."/>
            <person name="Slot J.C."/>
            <person name="St John F."/>
            <person name="Stenlid J."/>
            <person name="Sun H."/>
            <person name="Sun S."/>
            <person name="Syed K."/>
            <person name="Tsang A."/>
            <person name="Wiebenga A."/>
            <person name="Young D."/>
            <person name="Pisabarro A."/>
            <person name="Eastwood D.C."/>
            <person name="Martin F."/>
            <person name="Cullen D."/>
            <person name="Grigoriev I.V."/>
            <person name="Hibbett D.S."/>
        </authorList>
    </citation>
    <scope>NUCLEOTIDE SEQUENCE</scope>
    <source>
        <strain evidence="2">FP-58527</strain>
    </source>
</reference>
<gene>
    <name evidence="1" type="ORF">FOMPIDRAFT_1111153</name>
</gene>
<feature type="non-terminal residue" evidence="1">
    <location>
        <position position="1"/>
    </location>
</feature>
<evidence type="ECO:0000313" key="1">
    <source>
        <dbReference type="EMBL" id="EPT05723.1"/>
    </source>
</evidence>
<evidence type="ECO:0000313" key="2">
    <source>
        <dbReference type="Proteomes" id="UP000015241"/>
    </source>
</evidence>